<evidence type="ECO:0000313" key="3">
    <source>
        <dbReference type="Proteomes" id="UP000823674"/>
    </source>
</evidence>
<sequence length="397" mass="45406">MKTVRPDEFASPYYEDSIISIASRSDNQTRPLPRPEMYFADCLLMAQEETTDIYNKLAFDSTLTRTMAMVRAKKNIVSYVRELKPRKDTSRIEVRIVRLWRNYNKESGNTIEMVVVDKKGTKIHASVGEQLIKKFDDKLREGDAIVLQLFKVYDATVPEKYSADFSDILGGNLDRSCLVDVVGQIVNFGSLENKIIKGKDNMRLLVELRDPNNAKMMCTLWGCYAKQVYDYSRSNMSTMIICVIRFCSVKEWKGAYSISSGYNSTHILLNPTLEFIEEFKASLPYDSLALTNNDSSQWSVGTATSIRARFFVLNERLTIREIIDSTLVDTFITLGTIQTIDTERGWQYLSCKYHNKKVMPTTNVDADGRPLFFCNTCDKENSDVISRLAIIGLDYNF</sequence>
<protein>
    <recommendedName>
        <fullName evidence="1">Replication protein A 70 kDa DNA-binding subunit B/D first OB fold domain-containing protein</fullName>
    </recommendedName>
</protein>
<keyword evidence="3" id="KW-1185">Reference proteome</keyword>
<dbReference type="CDD" id="cd04480">
    <property type="entry name" value="RPA1_DBD_A_like"/>
    <property type="match status" value="1"/>
</dbReference>
<dbReference type="Pfam" id="PF02721">
    <property type="entry name" value="DUF223"/>
    <property type="match status" value="1"/>
</dbReference>
<dbReference type="CDD" id="cd04481">
    <property type="entry name" value="RPA1_DBD_B_like"/>
    <property type="match status" value="1"/>
</dbReference>
<reference evidence="2 3" key="1">
    <citation type="submission" date="2021-03" db="EMBL/GenBank/DDBJ databases">
        <authorList>
            <person name="King G.J."/>
            <person name="Bancroft I."/>
            <person name="Baten A."/>
            <person name="Bloomfield J."/>
            <person name="Borpatragohain P."/>
            <person name="He Z."/>
            <person name="Irish N."/>
            <person name="Irwin J."/>
            <person name="Liu K."/>
            <person name="Mauleon R.P."/>
            <person name="Moore J."/>
            <person name="Morris R."/>
            <person name="Ostergaard L."/>
            <person name="Wang B."/>
            <person name="Wells R."/>
        </authorList>
    </citation>
    <scope>NUCLEOTIDE SEQUENCE [LARGE SCALE GENOMIC DNA]</scope>
    <source>
        <strain evidence="2">R-o-18</strain>
        <tissue evidence="2">Leaf</tissue>
    </source>
</reference>
<evidence type="ECO:0000313" key="2">
    <source>
        <dbReference type="EMBL" id="KAG5397643.1"/>
    </source>
</evidence>
<dbReference type="PANTHER" id="PTHR47165">
    <property type="entry name" value="OS03G0429900 PROTEIN"/>
    <property type="match status" value="1"/>
</dbReference>
<dbReference type="InterPro" id="IPR012340">
    <property type="entry name" value="NA-bd_OB-fold"/>
</dbReference>
<dbReference type="PANTHER" id="PTHR47165:SF4">
    <property type="entry name" value="OS03G0429900 PROTEIN"/>
    <property type="match status" value="1"/>
</dbReference>
<accession>A0ABQ7MFW9</accession>
<comment type="caution">
    <text evidence="2">The sequence shown here is derived from an EMBL/GenBank/DDBJ whole genome shotgun (WGS) entry which is preliminary data.</text>
</comment>
<organism evidence="2 3">
    <name type="scientific">Brassica rapa subsp. trilocularis</name>
    <dbReference type="NCBI Taxonomy" id="1813537"/>
    <lineage>
        <taxon>Eukaryota</taxon>
        <taxon>Viridiplantae</taxon>
        <taxon>Streptophyta</taxon>
        <taxon>Embryophyta</taxon>
        <taxon>Tracheophyta</taxon>
        <taxon>Spermatophyta</taxon>
        <taxon>Magnoliopsida</taxon>
        <taxon>eudicotyledons</taxon>
        <taxon>Gunneridae</taxon>
        <taxon>Pentapetalae</taxon>
        <taxon>rosids</taxon>
        <taxon>malvids</taxon>
        <taxon>Brassicales</taxon>
        <taxon>Brassicaceae</taxon>
        <taxon>Brassiceae</taxon>
        <taxon>Brassica</taxon>
    </lineage>
</organism>
<proteinExistence type="predicted"/>
<evidence type="ECO:0000259" key="1">
    <source>
        <dbReference type="Pfam" id="PF02721"/>
    </source>
</evidence>
<dbReference type="EMBL" id="JADBGQ010000005">
    <property type="protein sequence ID" value="KAG5397643.1"/>
    <property type="molecule type" value="Genomic_DNA"/>
</dbReference>
<gene>
    <name evidence="2" type="primary">A05g505950.1_BraROA</name>
    <name evidence="2" type="ORF">IGI04_019457</name>
</gene>
<dbReference type="SUPFAM" id="SSF50249">
    <property type="entry name" value="Nucleic acid-binding proteins"/>
    <property type="match status" value="3"/>
</dbReference>
<name>A0ABQ7MFW9_BRACM</name>
<dbReference type="Proteomes" id="UP000823674">
    <property type="component" value="Chromosome A05"/>
</dbReference>
<feature type="domain" description="Replication protein A 70 kDa DNA-binding subunit B/D first OB fold" evidence="1">
    <location>
        <begin position="79"/>
        <end position="157"/>
    </location>
</feature>
<dbReference type="InterPro" id="IPR003871">
    <property type="entry name" value="RFA1B/D_OB_1st"/>
</dbReference>
<dbReference type="Gene3D" id="2.40.50.140">
    <property type="entry name" value="Nucleic acid-binding proteins"/>
    <property type="match status" value="3"/>
</dbReference>